<evidence type="ECO:0000256" key="1">
    <source>
        <dbReference type="SAM" id="Phobius"/>
    </source>
</evidence>
<feature type="transmembrane region" description="Helical" evidence="1">
    <location>
        <begin position="52"/>
        <end position="74"/>
    </location>
</feature>
<gene>
    <name evidence="2" type="ORF">P6P90_07050</name>
</gene>
<proteinExistence type="predicted"/>
<accession>A0ABT6H4I0</accession>
<keyword evidence="1" id="KW-1133">Transmembrane helix</keyword>
<evidence type="ECO:0000313" key="3">
    <source>
        <dbReference type="Proteomes" id="UP001218246"/>
    </source>
</evidence>
<keyword evidence="3" id="KW-1185">Reference proteome</keyword>
<sequence>MLKLLRYTFQSNARFLKVLVAVFIIMQVLIILNMTVFHQIGSNQIERETLSFIFTFLLFVGTLITLLCHTFSVFRNIIKSSLIRLLPIHSWKYSLASLCYWVIVAAFIQILAFIGVQLISLLATETEYTEILRQIRVIDYMWIISAGYQMSLNILIQLFFSFVLAYSLPIMSKNKGILSTILFFACNALVTVITSKISELFPNGYILQAGRIPYEGGEVQIGLFSEGIHIYGSFVNIISLLGLFIATAWLIEKRVEI</sequence>
<feature type="transmembrane region" description="Helical" evidence="1">
    <location>
        <begin position="140"/>
        <end position="165"/>
    </location>
</feature>
<feature type="transmembrane region" description="Helical" evidence="1">
    <location>
        <begin position="12"/>
        <end position="32"/>
    </location>
</feature>
<dbReference type="EMBL" id="JARULN010000004">
    <property type="protein sequence ID" value="MDG5753728.1"/>
    <property type="molecule type" value="Genomic_DNA"/>
</dbReference>
<organism evidence="2 3">
    <name type="scientific">Ectobacillus antri</name>
    <dbReference type="NCBI Taxonomy" id="2486280"/>
    <lineage>
        <taxon>Bacteria</taxon>
        <taxon>Bacillati</taxon>
        <taxon>Bacillota</taxon>
        <taxon>Bacilli</taxon>
        <taxon>Bacillales</taxon>
        <taxon>Bacillaceae</taxon>
        <taxon>Ectobacillus</taxon>
    </lineage>
</organism>
<keyword evidence="1" id="KW-0812">Transmembrane</keyword>
<protein>
    <recommendedName>
        <fullName evidence="4">ABC transporter permease</fullName>
    </recommendedName>
</protein>
<keyword evidence="1" id="KW-0472">Membrane</keyword>
<feature type="transmembrane region" description="Helical" evidence="1">
    <location>
        <begin position="177"/>
        <end position="197"/>
    </location>
</feature>
<feature type="transmembrane region" description="Helical" evidence="1">
    <location>
        <begin position="228"/>
        <end position="251"/>
    </location>
</feature>
<comment type="caution">
    <text evidence="2">The sequence shown here is derived from an EMBL/GenBank/DDBJ whole genome shotgun (WGS) entry which is preliminary data.</text>
</comment>
<dbReference type="Proteomes" id="UP001218246">
    <property type="component" value="Unassembled WGS sequence"/>
</dbReference>
<evidence type="ECO:0008006" key="4">
    <source>
        <dbReference type="Google" id="ProtNLM"/>
    </source>
</evidence>
<evidence type="ECO:0000313" key="2">
    <source>
        <dbReference type="EMBL" id="MDG5753728.1"/>
    </source>
</evidence>
<reference evidence="2 3" key="1">
    <citation type="submission" date="2023-04" db="EMBL/GenBank/DDBJ databases">
        <title>Ectobacillus antri isolated from activated sludge.</title>
        <authorList>
            <person name="Yan P."/>
            <person name="Liu X."/>
        </authorList>
    </citation>
    <scope>NUCLEOTIDE SEQUENCE [LARGE SCALE GENOMIC DNA]</scope>
    <source>
        <strain evidence="2 3">C18H</strain>
    </source>
</reference>
<feature type="transmembrane region" description="Helical" evidence="1">
    <location>
        <begin position="95"/>
        <end position="120"/>
    </location>
</feature>
<dbReference type="RefSeq" id="WP_278018636.1">
    <property type="nucleotide sequence ID" value="NZ_JARRRY010000027.1"/>
</dbReference>
<name>A0ABT6H4I0_9BACI</name>